<feature type="region of interest" description="Disordered" evidence="7">
    <location>
        <begin position="260"/>
        <end position="299"/>
    </location>
</feature>
<dbReference type="PANTHER" id="PTHR33217:SF9">
    <property type="entry name" value="MUTATOR FAMILY TRANSPOSASE"/>
    <property type="match status" value="1"/>
</dbReference>
<dbReference type="PANTHER" id="PTHR33217">
    <property type="entry name" value="TRANSPOSASE FOR INSERTION SEQUENCE ELEMENT IS1081"/>
    <property type="match status" value="1"/>
</dbReference>
<evidence type="ECO:0000256" key="5">
    <source>
        <dbReference type="ARBA" id="ARBA00023172"/>
    </source>
</evidence>
<dbReference type="GO" id="GO:0006313">
    <property type="term" value="P:DNA transposition"/>
    <property type="evidence" value="ECO:0007669"/>
    <property type="project" value="UniProtKB-UniRule"/>
</dbReference>
<keyword evidence="5 6" id="KW-0233">DNA recombination</keyword>
<keyword evidence="9" id="KW-1185">Reference proteome</keyword>
<dbReference type="EMBL" id="AGWN01000001">
    <property type="protein sequence ID" value="EPD31663.1"/>
    <property type="molecule type" value="Genomic_DNA"/>
</dbReference>
<organism evidence="8 9">
    <name type="scientific">Gleimia europaea ACS-120-V-Col10b</name>
    <dbReference type="NCBI Taxonomy" id="883069"/>
    <lineage>
        <taxon>Bacteria</taxon>
        <taxon>Bacillati</taxon>
        <taxon>Actinomycetota</taxon>
        <taxon>Actinomycetes</taxon>
        <taxon>Actinomycetales</taxon>
        <taxon>Actinomycetaceae</taxon>
        <taxon>Gleimia</taxon>
    </lineage>
</organism>
<evidence type="ECO:0000256" key="6">
    <source>
        <dbReference type="RuleBase" id="RU365089"/>
    </source>
</evidence>
<dbReference type="Pfam" id="PF00872">
    <property type="entry name" value="Transposase_mut"/>
    <property type="match status" value="1"/>
</dbReference>
<evidence type="ECO:0000256" key="3">
    <source>
        <dbReference type="ARBA" id="ARBA00022578"/>
    </source>
</evidence>
<protein>
    <recommendedName>
        <fullName evidence="6">Mutator family transposase</fullName>
    </recommendedName>
</protein>
<name>A0A9W5RFR4_9ACTO</name>
<evidence type="ECO:0000256" key="7">
    <source>
        <dbReference type="SAM" id="MobiDB-lite"/>
    </source>
</evidence>
<keyword evidence="3 6" id="KW-0815">Transposition</keyword>
<dbReference type="GO" id="GO:0003677">
    <property type="term" value="F:DNA binding"/>
    <property type="evidence" value="ECO:0007669"/>
    <property type="project" value="UniProtKB-UniRule"/>
</dbReference>
<evidence type="ECO:0000256" key="1">
    <source>
        <dbReference type="ARBA" id="ARBA00002190"/>
    </source>
</evidence>
<evidence type="ECO:0000313" key="8">
    <source>
        <dbReference type="EMBL" id="EPD31663.1"/>
    </source>
</evidence>
<evidence type="ECO:0000256" key="4">
    <source>
        <dbReference type="ARBA" id="ARBA00023125"/>
    </source>
</evidence>
<keyword evidence="6" id="KW-0814">Transposable element</keyword>
<comment type="function">
    <text evidence="1 6">Required for the transposition of the insertion element.</text>
</comment>
<evidence type="ECO:0000256" key="2">
    <source>
        <dbReference type="ARBA" id="ARBA00010961"/>
    </source>
</evidence>
<proteinExistence type="inferred from homology"/>
<evidence type="ECO:0000313" key="9">
    <source>
        <dbReference type="Proteomes" id="UP000014387"/>
    </source>
</evidence>
<dbReference type="AlphaFoldDB" id="A0A9W5RFR4"/>
<comment type="similarity">
    <text evidence="2 6">Belongs to the transposase mutator family.</text>
</comment>
<sequence length="299" mass="34197">MPTPPVSGEVFDQVFIDGTYLSGGWVVLIACTTTNVLNWQVCAKETKAAYQALLAPIAPPVMVVTDGAKGGERAINSLWPTTKIQRCLVHVHRNNITDLTRKPKTSAGQDLMCLSRQLTRITTTTQAANWLTSLAAFYNQYDQYLKQRTFAKDLPQPLRKPGRKWWYTHERDRRVYFRLQRLARKDQLFTYLTNPTPAHNTTNVVESHNAAIKQILRNHRGWKPNQQVQAATHYLNTQTEKPFTPRHILKHWQQAGKPHLQLIPPTTDHTSPPPKHLNQQAPWEDGLSTRKGWAGRHKP</sequence>
<comment type="caution">
    <text evidence="8">The sequence shown here is derived from an EMBL/GenBank/DDBJ whole genome shotgun (WGS) entry which is preliminary data.</text>
</comment>
<keyword evidence="4 6" id="KW-0238">DNA-binding</keyword>
<dbReference type="Proteomes" id="UP000014387">
    <property type="component" value="Unassembled WGS sequence"/>
</dbReference>
<accession>A0A9W5RFR4</accession>
<gene>
    <name evidence="8" type="ORF">HMPREF9238_01442</name>
</gene>
<reference evidence="8 9" key="1">
    <citation type="submission" date="2013-05" db="EMBL/GenBank/DDBJ databases">
        <title>The Genome Sequence of Actinomyces europaeus ACS-120-V-COL10B.</title>
        <authorList>
            <consortium name="The Broad Institute Genomics Platform"/>
            <person name="Earl A."/>
            <person name="Ward D."/>
            <person name="Feldgarden M."/>
            <person name="Gevers D."/>
            <person name="Saerens B."/>
            <person name="Vaneechoutte M."/>
            <person name="Walker B."/>
            <person name="Young S."/>
            <person name="Zeng Q."/>
            <person name="Gargeya S."/>
            <person name="Fitzgerald M."/>
            <person name="Haas B."/>
            <person name="Abouelleil A."/>
            <person name="Allen A.W."/>
            <person name="Alvarado L."/>
            <person name="Arachchi H.M."/>
            <person name="Berlin A.M."/>
            <person name="Chapman S.B."/>
            <person name="Gainer-Dewar J."/>
            <person name="Goldberg J."/>
            <person name="Griggs A."/>
            <person name="Gujja S."/>
            <person name="Hansen M."/>
            <person name="Howarth C."/>
            <person name="Imamovic A."/>
            <person name="Ireland A."/>
            <person name="Larimer J."/>
            <person name="McCowan C."/>
            <person name="Murphy C."/>
            <person name="Pearson M."/>
            <person name="Poon T.W."/>
            <person name="Priest M."/>
            <person name="Roberts A."/>
            <person name="Saif S."/>
            <person name="Shea T."/>
            <person name="Sisk P."/>
            <person name="Sykes S."/>
            <person name="Wortman J."/>
            <person name="Nusbaum C."/>
            <person name="Birren B."/>
        </authorList>
    </citation>
    <scope>NUCLEOTIDE SEQUENCE [LARGE SCALE GENOMIC DNA]</scope>
    <source>
        <strain evidence="8 9">ACS-120-V-Col10b</strain>
    </source>
</reference>
<dbReference type="InterPro" id="IPR001207">
    <property type="entry name" value="Transposase_mutator"/>
</dbReference>
<dbReference type="GO" id="GO:0004803">
    <property type="term" value="F:transposase activity"/>
    <property type="evidence" value="ECO:0007669"/>
    <property type="project" value="UniProtKB-UniRule"/>
</dbReference>